<dbReference type="GO" id="GO:0016787">
    <property type="term" value="F:hydrolase activity"/>
    <property type="evidence" value="ECO:0007669"/>
    <property type="project" value="UniProtKB-KW"/>
</dbReference>
<organism evidence="4 5">
    <name type="scientific">Lysobacter koreensis</name>
    <dbReference type="NCBI Taxonomy" id="266122"/>
    <lineage>
        <taxon>Bacteria</taxon>
        <taxon>Pseudomonadati</taxon>
        <taxon>Pseudomonadota</taxon>
        <taxon>Gammaproteobacteria</taxon>
        <taxon>Lysobacterales</taxon>
        <taxon>Lysobacteraceae</taxon>
        <taxon>Lysobacter</taxon>
    </lineage>
</organism>
<feature type="compositionally biased region" description="Low complexity" evidence="1">
    <location>
        <begin position="223"/>
        <end position="233"/>
    </location>
</feature>
<dbReference type="SUPFAM" id="SSF52980">
    <property type="entry name" value="Restriction endonuclease-like"/>
    <property type="match status" value="1"/>
</dbReference>
<accession>A0ABW2YKE8</accession>
<evidence type="ECO:0000313" key="5">
    <source>
        <dbReference type="Proteomes" id="UP001597090"/>
    </source>
</evidence>
<dbReference type="Gene3D" id="3.40.1350.10">
    <property type="match status" value="1"/>
</dbReference>
<dbReference type="EMBL" id="JBHTIH010000002">
    <property type="protein sequence ID" value="MFD0738311.1"/>
    <property type="molecule type" value="Genomic_DNA"/>
</dbReference>
<keyword evidence="2" id="KW-0812">Transmembrane</keyword>
<keyword evidence="4" id="KW-0540">Nuclease</keyword>
<dbReference type="EC" id="3.1.21.-" evidence="4"/>
<sequence>MPTVLLVVNALGIALVVGGALSAYLWWVRRKQLEVSGGIRALAGMRWREFSRFVIEALHAQGFEASRIEPAADSGQQADLLLSRGEQTWLLSCKQSANYRISAAQVAELAIAVRDSGAAGGILATLGRIEPQARERSQGIELIDGATLWPLVDPLLPPSLHQHLAQQALARTKRALVGAWLAALLFGGALALALTDSSPRPAPPGPAMTSTPSPAPAPPPAARAPAPAATPKAALPPAPMLSEDEQRRQVMEVVSALPGIERAVWSTRSTLLVYVSAQDDDQRVARICKALERFDELRAARLHLQPPPGSASAVRFVQCQLF</sequence>
<keyword evidence="4" id="KW-0255">Endonuclease</keyword>
<keyword evidence="2" id="KW-0472">Membrane</keyword>
<dbReference type="Proteomes" id="UP001597090">
    <property type="component" value="Unassembled WGS sequence"/>
</dbReference>
<feature type="transmembrane region" description="Helical" evidence="2">
    <location>
        <begin position="6"/>
        <end position="27"/>
    </location>
</feature>
<evidence type="ECO:0000256" key="2">
    <source>
        <dbReference type="SAM" id="Phobius"/>
    </source>
</evidence>
<feature type="transmembrane region" description="Helical" evidence="2">
    <location>
        <begin position="175"/>
        <end position="194"/>
    </location>
</feature>
<dbReference type="GO" id="GO:0004519">
    <property type="term" value="F:endonuclease activity"/>
    <property type="evidence" value="ECO:0007669"/>
    <property type="project" value="UniProtKB-KW"/>
</dbReference>
<feature type="domain" description="Restriction endonuclease type IV Mrr" evidence="3">
    <location>
        <begin position="43"/>
        <end position="149"/>
    </location>
</feature>
<dbReference type="InterPro" id="IPR011856">
    <property type="entry name" value="tRNA_endonuc-like_dom_sf"/>
</dbReference>
<dbReference type="InterPro" id="IPR011335">
    <property type="entry name" value="Restrct_endonuc-II-like"/>
</dbReference>
<dbReference type="InterPro" id="IPR007560">
    <property type="entry name" value="Restrct_endonuc_IV_Mrr"/>
</dbReference>
<name>A0ABW2YKE8_9GAMM</name>
<gene>
    <name evidence="4" type="ORF">ACFQZQ_03275</name>
</gene>
<reference evidence="5" key="1">
    <citation type="journal article" date="2019" name="Int. J. Syst. Evol. Microbiol.">
        <title>The Global Catalogue of Microorganisms (GCM) 10K type strain sequencing project: providing services to taxonomists for standard genome sequencing and annotation.</title>
        <authorList>
            <consortium name="The Broad Institute Genomics Platform"/>
            <consortium name="The Broad Institute Genome Sequencing Center for Infectious Disease"/>
            <person name="Wu L."/>
            <person name="Ma J."/>
        </authorList>
    </citation>
    <scope>NUCLEOTIDE SEQUENCE [LARGE SCALE GENOMIC DNA]</scope>
    <source>
        <strain evidence="5">CCUG 55491</strain>
    </source>
</reference>
<proteinExistence type="predicted"/>
<evidence type="ECO:0000259" key="3">
    <source>
        <dbReference type="Pfam" id="PF04471"/>
    </source>
</evidence>
<feature type="compositionally biased region" description="Pro residues" evidence="1">
    <location>
        <begin position="213"/>
        <end position="222"/>
    </location>
</feature>
<comment type="caution">
    <text evidence="4">The sequence shown here is derived from an EMBL/GenBank/DDBJ whole genome shotgun (WGS) entry which is preliminary data.</text>
</comment>
<keyword evidence="4" id="KW-0378">Hydrolase</keyword>
<dbReference type="Pfam" id="PF04471">
    <property type="entry name" value="Mrr_cat"/>
    <property type="match status" value="1"/>
</dbReference>
<protein>
    <submittedName>
        <fullName evidence="4">Restriction endonuclease</fullName>
        <ecNumber evidence="4">3.1.21.-</ecNumber>
    </submittedName>
</protein>
<dbReference type="RefSeq" id="WP_386811242.1">
    <property type="nucleotide sequence ID" value="NZ_JBHTIH010000002.1"/>
</dbReference>
<evidence type="ECO:0000256" key="1">
    <source>
        <dbReference type="SAM" id="MobiDB-lite"/>
    </source>
</evidence>
<keyword evidence="2" id="KW-1133">Transmembrane helix</keyword>
<feature type="region of interest" description="Disordered" evidence="1">
    <location>
        <begin position="200"/>
        <end position="238"/>
    </location>
</feature>
<evidence type="ECO:0000313" key="4">
    <source>
        <dbReference type="EMBL" id="MFD0738311.1"/>
    </source>
</evidence>
<keyword evidence="5" id="KW-1185">Reference proteome</keyword>